<comment type="caution">
    <text evidence="2">The sequence shown here is derived from an EMBL/GenBank/DDBJ whole genome shotgun (WGS) entry which is preliminary data.</text>
</comment>
<dbReference type="EMBL" id="JAGBKN010000037">
    <property type="protein sequence ID" value="MBO1517924.1"/>
    <property type="molecule type" value="Genomic_DNA"/>
</dbReference>
<evidence type="ECO:0000256" key="1">
    <source>
        <dbReference type="SAM" id="Phobius"/>
    </source>
</evidence>
<name>A0AAW4IR29_9GAMM</name>
<keyword evidence="1" id="KW-0812">Transmembrane</keyword>
<protein>
    <submittedName>
        <fullName evidence="2">Uncharacterized protein</fullName>
    </submittedName>
</protein>
<proteinExistence type="predicted"/>
<keyword evidence="1" id="KW-1133">Transmembrane helix</keyword>
<keyword evidence="1" id="KW-0472">Membrane</keyword>
<keyword evidence="3" id="KW-1185">Reference proteome</keyword>
<gene>
    <name evidence="2" type="ORF">J3491_11355</name>
</gene>
<feature type="transmembrane region" description="Helical" evidence="1">
    <location>
        <begin position="384"/>
        <end position="406"/>
    </location>
</feature>
<evidence type="ECO:0000313" key="3">
    <source>
        <dbReference type="Proteomes" id="UP000664161"/>
    </source>
</evidence>
<dbReference type="RefSeq" id="WP_075100791.1">
    <property type="nucleotide sequence ID" value="NZ_JAGBKN010000037.1"/>
</dbReference>
<reference evidence="2 3" key="1">
    <citation type="submission" date="2021-03" db="EMBL/GenBank/DDBJ databases">
        <authorList>
            <person name="Shang D.-D."/>
            <person name="Du Z.-J."/>
            <person name="Chen G.-J."/>
        </authorList>
    </citation>
    <scope>NUCLEOTIDE SEQUENCE [LARGE SCALE GENOMIC DNA]</scope>
    <source>
        <strain evidence="2 3">F2608</strain>
    </source>
</reference>
<feature type="transmembrane region" description="Helical" evidence="1">
    <location>
        <begin position="412"/>
        <end position="436"/>
    </location>
</feature>
<sequence length="487" mass="53875">MSNTQTTYIDLPGENVVTNRQKSKLKVILRNHRDIILDIDTGSGGKLTAQCDSLEGILPKDSKFDRKTSFYSRDNERIINRGKALIFKDGNSQHLYVSREFEGVLTIYKGRKIVIRIPVKKFDNTSFSNDPLEKPAPILIRINKNSGLSIRDWSNGTDRSHAYISQIFDTSNLVKDIRADKSMTGWEDYGKGSLMIPTIEILTPNDIQNIPEDIWKYLGEGNKSVLSADVDQYGIITQNLLYNQIGASVAFTADNWKWLKETIKKKKKGGFEIVKVHFKRGTVKSGERRLYAYFSGYTKSNNYFKTGVRQLSSNPVVMPFTSGAGSVSGIKQALKQNLSGTFKNNALVYFVLSSAISLAEWKADQSADGYDLAGALISNIIKAIIISAAVTILAGTLVAVIAAIVAGGSAVAIPAIVIGAIYVGLGILVGLAVEYFEKKLTNGKGISSFMSVMLRNIGEWLKDTFKELNTKSNHSYEKFDYDFCRAC</sequence>
<evidence type="ECO:0000313" key="2">
    <source>
        <dbReference type="EMBL" id="MBO1517924.1"/>
    </source>
</evidence>
<dbReference type="AlphaFoldDB" id="A0AAW4IR29"/>
<organism evidence="2 3">
    <name type="scientific">Psychrobacter halodurans</name>
    <dbReference type="NCBI Taxonomy" id="2818439"/>
    <lineage>
        <taxon>Bacteria</taxon>
        <taxon>Pseudomonadati</taxon>
        <taxon>Pseudomonadota</taxon>
        <taxon>Gammaproteobacteria</taxon>
        <taxon>Moraxellales</taxon>
        <taxon>Moraxellaceae</taxon>
        <taxon>Psychrobacter</taxon>
    </lineage>
</organism>
<accession>A0AAW4IR29</accession>
<dbReference type="Proteomes" id="UP000664161">
    <property type="component" value="Unassembled WGS sequence"/>
</dbReference>